<evidence type="ECO:0000313" key="3">
    <source>
        <dbReference type="Proteomes" id="UP000198797"/>
    </source>
</evidence>
<feature type="compositionally biased region" description="Pro residues" evidence="1">
    <location>
        <begin position="98"/>
        <end position="109"/>
    </location>
</feature>
<protein>
    <submittedName>
        <fullName evidence="2">Uncharacterized protein</fullName>
    </submittedName>
</protein>
<accession>A0A1C4U575</accession>
<sequence>MIALRAGVLVQVTRKASPQFVKPILFRLIRVRTEWITYDGWAWLDGYQINAKGDAVARRSIYVQPAELLPPEPAPQATPTRRPVPASRAATSRRVPSTRPPPPAVTRSR</sequence>
<reference evidence="3" key="1">
    <citation type="submission" date="2016-06" db="EMBL/GenBank/DDBJ databases">
        <authorList>
            <person name="Varghese N."/>
            <person name="Submissions Spin"/>
        </authorList>
    </citation>
    <scope>NUCLEOTIDE SEQUENCE [LARGE SCALE GENOMIC DNA]</scope>
    <source>
        <strain evidence="3">DSM 44100</strain>
    </source>
</reference>
<feature type="region of interest" description="Disordered" evidence="1">
    <location>
        <begin position="68"/>
        <end position="109"/>
    </location>
</feature>
<dbReference type="RefSeq" id="WP_091237397.1">
    <property type="nucleotide sequence ID" value="NZ_CP192025.1"/>
</dbReference>
<evidence type="ECO:0000313" key="2">
    <source>
        <dbReference type="EMBL" id="SCE66804.1"/>
    </source>
</evidence>
<proteinExistence type="predicted"/>
<evidence type="ECO:0000256" key="1">
    <source>
        <dbReference type="SAM" id="MobiDB-lite"/>
    </source>
</evidence>
<dbReference type="AlphaFoldDB" id="A0A1C4U575"/>
<name>A0A1C4U575_9ACTN</name>
<dbReference type="EMBL" id="FMCU01000001">
    <property type="protein sequence ID" value="SCE66804.1"/>
    <property type="molecule type" value="Genomic_DNA"/>
</dbReference>
<organism evidence="2 3">
    <name type="scientific">Micromonospora matsumotoense</name>
    <dbReference type="NCBI Taxonomy" id="121616"/>
    <lineage>
        <taxon>Bacteria</taxon>
        <taxon>Bacillati</taxon>
        <taxon>Actinomycetota</taxon>
        <taxon>Actinomycetes</taxon>
        <taxon>Micromonosporales</taxon>
        <taxon>Micromonosporaceae</taxon>
        <taxon>Micromonospora</taxon>
    </lineage>
</organism>
<keyword evidence="3" id="KW-1185">Reference proteome</keyword>
<feature type="compositionally biased region" description="Low complexity" evidence="1">
    <location>
        <begin position="77"/>
        <end position="97"/>
    </location>
</feature>
<dbReference type="OrthoDB" id="3392888at2"/>
<gene>
    <name evidence="2" type="ORF">GA0070216_101261</name>
</gene>
<dbReference type="Proteomes" id="UP000198797">
    <property type="component" value="Unassembled WGS sequence"/>
</dbReference>